<reference evidence="1 2" key="1">
    <citation type="journal article" date="2016" name="Genom Data">
        <title>Complete genome sequence of a giant Vibrio phage ValKK3 infecting Vibrio alginolyticus.</title>
        <authorList>
            <person name="Lal T.M."/>
            <person name="Sano M."/>
            <person name="Hatai K."/>
            <person name="Ransangan J."/>
        </authorList>
    </citation>
    <scope>NUCLEOTIDE SEQUENCE [LARGE SCALE GENOMIC DNA]</scope>
</reference>
<dbReference type="Proteomes" id="UP000202888">
    <property type="component" value="Segment"/>
</dbReference>
<accession>A0A0D4DB82</accession>
<sequence length="65" mass="7784">METQMKNFAIIDREGRYLLVLDIDNDIKVMAIFSEIEDANRVLYKYDFDKQGFRVIELQPLEKKL</sequence>
<organism evidence="1 2">
    <name type="scientific">Vibrio phage ValKK3</name>
    <dbReference type="NCBI Taxonomy" id="1610855"/>
    <lineage>
        <taxon>Viruses</taxon>
        <taxon>Duplodnaviria</taxon>
        <taxon>Heunggongvirae</taxon>
        <taxon>Uroviricota</taxon>
        <taxon>Caudoviricetes</taxon>
        <taxon>Pantevenvirales</taxon>
        <taxon>Straboviridae</taxon>
        <taxon>Schizotequatrovirus</taxon>
        <taxon>Schizotequatrovirus valkk3</taxon>
    </lineage>
</organism>
<protein>
    <submittedName>
        <fullName evidence="1">Uncharacterized protein</fullName>
    </submittedName>
</protein>
<proteinExistence type="predicted"/>
<evidence type="ECO:0000313" key="2">
    <source>
        <dbReference type="Proteomes" id="UP000202888"/>
    </source>
</evidence>
<dbReference type="EMBL" id="KP671755">
    <property type="protein sequence ID" value="AJT60937.1"/>
    <property type="molecule type" value="Genomic_DNA"/>
</dbReference>
<dbReference type="KEGG" id="vg:26628422"/>
<evidence type="ECO:0000313" key="1">
    <source>
        <dbReference type="EMBL" id="AJT60937.1"/>
    </source>
</evidence>
<keyword evidence="2" id="KW-1185">Reference proteome</keyword>
<dbReference type="GeneID" id="26628422"/>
<name>A0A0D4DB82_9CAUD</name>
<dbReference type="OrthoDB" id="36606at10239"/>
<dbReference type="RefSeq" id="YP_009201199.1">
    <property type="nucleotide sequence ID" value="NC_028829.1"/>
</dbReference>